<dbReference type="EMBL" id="CP121106">
    <property type="protein sequence ID" value="WFL78786.1"/>
    <property type="molecule type" value="Genomic_DNA"/>
</dbReference>
<sequence>MSITLSISDDIATITLDDGKANAINPEWLDQFLERFGEAEKGAKAIVIAGREGVFSGGFNLKWMPTATAEEMGGLLDTAGELCCRVYGSPRPVVAACTGHAIAMGLFLLLSCDTRIGAQGEFRFGANETLNGMNLPVFAQEMCRARLDSTKLTLLVTQAYMYGPEEALAFGALDKIVEPAEVIATAQATARLLAQLPGGAYGWNKQAMNSATIERIRATTNGY</sequence>
<organism evidence="1 2">
    <name type="scientific">Altererythrobacter arenosus</name>
    <dbReference type="NCBI Taxonomy" id="3032592"/>
    <lineage>
        <taxon>Bacteria</taxon>
        <taxon>Pseudomonadati</taxon>
        <taxon>Pseudomonadota</taxon>
        <taxon>Alphaproteobacteria</taxon>
        <taxon>Sphingomonadales</taxon>
        <taxon>Erythrobacteraceae</taxon>
        <taxon>Altererythrobacter</taxon>
    </lineage>
</organism>
<accession>A0ABY8FZN2</accession>
<dbReference type="RefSeq" id="WP_278017476.1">
    <property type="nucleotide sequence ID" value="NZ_CP121106.1"/>
</dbReference>
<name>A0ABY8FZN2_9SPHN</name>
<dbReference type="SUPFAM" id="SSF52096">
    <property type="entry name" value="ClpP/crotonase"/>
    <property type="match status" value="1"/>
</dbReference>
<dbReference type="CDD" id="cd06558">
    <property type="entry name" value="crotonase-like"/>
    <property type="match status" value="1"/>
</dbReference>
<gene>
    <name evidence="1" type="ORF">P7228_06915</name>
</gene>
<dbReference type="Pfam" id="PF00378">
    <property type="entry name" value="ECH_1"/>
    <property type="match status" value="1"/>
</dbReference>
<protein>
    <submittedName>
        <fullName evidence="1">Crotonase/enoyl-CoA hydratase family protein</fullName>
    </submittedName>
</protein>
<dbReference type="PANTHER" id="PTHR11941">
    <property type="entry name" value="ENOYL-COA HYDRATASE-RELATED"/>
    <property type="match status" value="1"/>
</dbReference>
<reference evidence="1 2" key="1">
    <citation type="submission" date="2023-03" db="EMBL/GenBank/DDBJ databases">
        <title>Altererythrobacter sp. CAU 1644 isolated from sand.</title>
        <authorList>
            <person name="Kim W."/>
        </authorList>
    </citation>
    <scope>NUCLEOTIDE SEQUENCE [LARGE SCALE GENOMIC DNA]</scope>
    <source>
        <strain evidence="1 2">CAU 1644</strain>
    </source>
</reference>
<dbReference type="Proteomes" id="UP001215827">
    <property type="component" value="Chromosome"/>
</dbReference>
<dbReference type="InterPro" id="IPR029045">
    <property type="entry name" value="ClpP/crotonase-like_dom_sf"/>
</dbReference>
<dbReference type="InterPro" id="IPR001753">
    <property type="entry name" value="Enoyl-CoA_hydra/iso"/>
</dbReference>
<evidence type="ECO:0000313" key="1">
    <source>
        <dbReference type="EMBL" id="WFL78786.1"/>
    </source>
</evidence>
<dbReference type="NCBIfam" id="NF004858">
    <property type="entry name" value="PRK06213.1"/>
    <property type="match status" value="1"/>
</dbReference>
<keyword evidence="2" id="KW-1185">Reference proteome</keyword>
<dbReference type="PANTHER" id="PTHR11941:SF54">
    <property type="entry name" value="ENOYL-COA HYDRATASE, MITOCHONDRIAL"/>
    <property type="match status" value="1"/>
</dbReference>
<dbReference type="Gene3D" id="3.90.226.10">
    <property type="entry name" value="2-enoyl-CoA Hydratase, Chain A, domain 1"/>
    <property type="match status" value="1"/>
</dbReference>
<evidence type="ECO:0000313" key="2">
    <source>
        <dbReference type="Proteomes" id="UP001215827"/>
    </source>
</evidence>
<proteinExistence type="predicted"/>